<name>B3PX46_RHIE6</name>
<dbReference type="KEGG" id="rec:RHECIAT_CH0003480"/>
<gene>
    <name evidence="1" type="ordered locus">RHECIAT_CH0003480</name>
</gene>
<accession>B3PX46</accession>
<evidence type="ECO:0000313" key="2">
    <source>
        <dbReference type="Proteomes" id="UP000008817"/>
    </source>
</evidence>
<protein>
    <submittedName>
        <fullName evidence="1">Uncharacterized protein</fullName>
    </submittedName>
</protein>
<dbReference type="Proteomes" id="UP000008817">
    <property type="component" value="Chromosome"/>
</dbReference>
<organism evidence="1 2">
    <name type="scientific">Rhizobium etli (strain CIAT 652)</name>
    <dbReference type="NCBI Taxonomy" id="491916"/>
    <lineage>
        <taxon>Bacteria</taxon>
        <taxon>Pseudomonadati</taxon>
        <taxon>Pseudomonadota</taxon>
        <taxon>Alphaproteobacteria</taxon>
        <taxon>Hyphomicrobiales</taxon>
        <taxon>Rhizobiaceae</taxon>
        <taxon>Rhizobium/Agrobacterium group</taxon>
        <taxon>Rhizobium</taxon>
    </lineage>
</organism>
<dbReference type="AlphaFoldDB" id="B3PX46"/>
<dbReference type="EMBL" id="CP001074">
    <property type="protein sequence ID" value="ACE92427.1"/>
    <property type="molecule type" value="Genomic_DNA"/>
</dbReference>
<reference evidence="1 2" key="1">
    <citation type="submission" date="2008-04" db="EMBL/GenBank/DDBJ databases">
        <title>Genome diversity and DNA divergence of Rhizobium etli.</title>
        <authorList>
            <person name="Gonzalez V."/>
            <person name="Acosta J.L."/>
            <person name="Santamaria R.I."/>
            <person name="Bustos P."/>
            <person name="Hernandez-Gonzalez I.L."/>
            <person name="Fernandez J.L."/>
            <person name="Diaz R."/>
            <person name="Flores M."/>
            <person name="Mora J."/>
            <person name="Palacios R."/>
            <person name="Davila G."/>
        </authorList>
    </citation>
    <scope>NUCLEOTIDE SEQUENCE [LARGE SCALE GENOMIC DNA]</scope>
    <source>
        <strain evidence="1 2">CIAT 652</strain>
    </source>
</reference>
<proteinExistence type="predicted"/>
<evidence type="ECO:0000313" key="1">
    <source>
        <dbReference type="EMBL" id="ACE92427.1"/>
    </source>
</evidence>
<sequence>MIMDQYGALLFAAAILPCPASGLGTPDHVPPAADRQMRFLTFSSVHRGAKIVRALGAQMVNIPETLALSSGCDKDERFPAAPSRAKLAWAVQHDGDRSVVLNVAIGSGYNVDAVVIRPTSYEH</sequence>
<dbReference type="HOGENOM" id="CLU_164046_0_0_5"/>